<name>A0A4R6WJZ8_9SPHI</name>
<dbReference type="AlphaFoldDB" id="A0A4R6WJZ8"/>
<proteinExistence type="predicted"/>
<accession>A0A4R6WJZ8</accession>
<comment type="caution">
    <text evidence="2">The sequence shown here is derived from an EMBL/GenBank/DDBJ whole genome shotgun (WGS) entry which is preliminary data.</text>
</comment>
<dbReference type="OrthoDB" id="6687669at2"/>
<dbReference type="Proteomes" id="UP000295292">
    <property type="component" value="Unassembled WGS sequence"/>
</dbReference>
<feature type="chain" id="PRO_5021002190" description="Lipoprotein" evidence="1">
    <location>
        <begin position="25"/>
        <end position="156"/>
    </location>
</feature>
<evidence type="ECO:0008006" key="4">
    <source>
        <dbReference type="Google" id="ProtNLM"/>
    </source>
</evidence>
<evidence type="ECO:0000313" key="3">
    <source>
        <dbReference type="Proteomes" id="UP000295292"/>
    </source>
</evidence>
<protein>
    <recommendedName>
        <fullName evidence="4">Lipoprotein</fullName>
    </recommendedName>
</protein>
<feature type="signal peptide" evidence="1">
    <location>
        <begin position="1"/>
        <end position="24"/>
    </location>
</feature>
<reference evidence="2 3" key="1">
    <citation type="submission" date="2019-03" db="EMBL/GenBank/DDBJ databases">
        <title>Genomic Encyclopedia of Archaeal and Bacterial Type Strains, Phase II (KMG-II): from individual species to whole genera.</title>
        <authorList>
            <person name="Goeker M."/>
        </authorList>
    </citation>
    <scope>NUCLEOTIDE SEQUENCE [LARGE SCALE GENOMIC DNA]</scope>
    <source>
        <strain evidence="2 3">DSM 28353</strain>
    </source>
</reference>
<dbReference type="RefSeq" id="WP_133584318.1">
    <property type="nucleotide sequence ID" value="NZ_SNYV01000013.1"/>
</dbReference>
<dbReference type="PROSITE" id="PS51257">
    <property type="entry name" value="PROKAR_LIPOPROTEIN"/>
    <property type="match status" value="1"/>
</dbReference>
<evidence type="ECO:0000256" key="1">
    <source>
        <dbReference type="SAM" id="SignalP"/>
    </source>
</evidence>
<sequence>MKKISSVLVLALALFGSCSNPSRVKDTEKQTQTQDETKTVSVEFVGDMAIKKAEGKVALYAVSENIADVPATLIMEEKIDQSKLPFTVTFKLPANHEQLIKPAVKEGEPIKYYVSLDWDSNGDGQSGAGDVAIDYDEKFPNVVIGETTQVFVRESK</sequence>
<organism evidence="2 3">
    <name type="scientific">Sphingobacterium yanglingense</name>
    <dbReference type="NCBI Taxonomy" id="1437280"/>
    <lineage>
        <taxon>Bacteria</taxon>
        <taxon>Pseudomonadati</taxon>
        <taxon>Bacteroidota</taxon>
        <taxon>Sphingobacteriia</taxon>
        <taxon>Sphingobacteriales</taxon>
        <taxon>Sphingobacteriaceae</taxon>
        <taxon>Sphingobacterium</taxon>
    </lineage>
</organism>
<keyword evidence="3" id="KW-1185">Reference proteome</keyword>
<gene>
    <name evidence="2" type="ORF">CLV99_2037</name>
</gene>
<evidence type="ECO:0000313" key="2">
    <source>
        <dbReference type="EMBL" id="TDQ78060.1"/>
    </source>
</evidence>
<keyword evidence="1" id="KW-0732">Signal</keyword>
<dbReference type="EMBL" id="SNYV01000013">
    <property type="protein sequence ID" value="TDQ78060.1"/>
    <property type="molecule type" value="Genomic_DNA"/>
</dbReference>